<dbReference type="Proteomes" id="UP001230649">
    <property type="component" value="Unassembled WGS sequence"/>
</dbReference>
<accession>A0ACC2VTN8</accession>
<evidence type="ECO:0000313" key="1">
    <source>
        <dbReference type="EMBL" id="KAJ9101996.1"/>
    </source>
</evidence>
<reference evidence="1" key="1">
    <citation type="submission" date="2023-04" db="EMBL/GenBank/DDBJ databases">
        <title>Draft Genome sequencing of Naganishia species isolated from polar environments using Oxford Nanopore Technology.</title>
        <authorList>
            <person name="Leo P."/>
            <person name="Venkateswaran K."/>
        </authorList>
    </citation>
    <scope>NUCLEOTIDE SEQUENCE</scope>
    <source>
        <strain evidence="1">MNA-CCFEE 5262</strain>
    </source>
</reference>
<evidence type="ECO:0000313" key="2">
    <source>
        <dbReference type="Proteomes" id="UP001230649"/>
    </source>
</evidence>
<proteinExistence type="predicted"/>
<dbReference type="EMBL" id="JASBWS010000067">
    <property type="protein sequence ID" value="KAJ9101996.1"/>
    <property type="molecule type" value="Genomic_DNA"/>
</dbReference>
<protein>
    <submittedName>
        <fullName evidence="1">Uncharacterized protein</fullName>
    </submittedName>
</protein>
<sequence>MQTGTATTWALRLLTDSRYYWHLFSLIFLGEVALCAVHKQRLDAYYRSFPTTNQDTNIDYLAYTEQAALFLPPTNIRDYSQLKGGTGPLVYPALHLYIYSTLHRLLPAASNPDVGGFVPGKRDLEAGLQVTGKESLRTVQYLWAGVYLSTLALVAWIYRQVITSVDAQTTGTTKKDDDRERQPSTRTPVRLVNLVCGPSPPLQPFLLLLPLSKRLHSIYMLRLFNDPLAMVLFYAAVVCACKRRWYLGAAVYSLALGVKMNILLFLPGLLVLLFQYKGAVSTILALSIILGIQLFLPAPFFLTSRESASKYFSSAFDLGREFTFKWSVNWRWVGEERFLSSGMKWGLLASHAVALIAFAWFKWSAPVPGGTLAVLKRGLSGIQALQRAPVPQGIESGLHIPFVLFTSNILGIIFARSLHYQFLSWYAHQLPFLLWLTRWPLVVCAALWLMVLWVWDSFPPSVTGSAVLFVVHAAILLGVFWNGERRN</sequence>
<keyword evidence="2" id="KW-1185">Reference proteome</keyword>
<comment type="caution">
    <text evidence="1">The sequence shown here is derived from an EMBL/GenBank/DDBJ whole genome shotgun (WGS) entry which is preliminary data.</text>
</comment>
<organism evidence="1 2">
    <name type="scientific">Naganishia adeliensis</name>
    <dbReference type="NCBI Taxonomy" id="92952"/>
    <lineage>
        <taxon>Eukaryota</taxon>
        <taxon>Fungi</taxon>
        <taxon>Dikarya</taxon>
        <taxon>Basidiomycota</taxon>
        <taxon>Agaricomycotina</taxon>
        <taxon>Tremellomycetes</taxon>
        <taxon>Filobasidiales</taxon>
        <taxon>Filobasidiaceae</taxon>
        <taxon>Naganishia</taxon>
    </lineage>
</organism>
<name>A0ACC2VTN8_9TREE</name>
<gene>
    <name evidence="1" type="ORF">QFC20_005145</name>
</gene>